<keyword evidence="4" id="KW-0206">Cytoskeleton</keyword>
<feature type="domain" description="TOG" evidence="8">
    <location>
        <begin position="1288"/>
        <end position="1537"/>
    </location>
</feature>
<feature type="compositionally biased region" description="Acidic residues" evidence="7">
    <location>
        <begin position="223"/>
        <end position="239"/>
    </location>
</feature>
<keyword evidence="2" id="KW-0963">Cytoplasm</keyword>
<evidence type="ECO:0000256" key="6">
    <source>
        <dbReference type="PROSITE-ProRule" id="PRU00103"/>
    </source>
</evidence>
<feature type="domain" description="TOG" evidence="8">
    <location>
        <begin position="245"/>
        <end position="473"/>
    </location>
</feature>
<name>J6F535_TRIAS</name>
<feature type="compositionally biased region" description="Polar residues" evidence="7">
    <location>
        <begin position="2188"/>
        <end position="2209"/>
    </location>
</feature>
<dbReference type="SUPFAM" id="SSF48371">
    <property type="entry name" value="ARM repeat"/>
    <property type="match status" value="2"/>
</dbReference>
<feature type="compositionally biased region" description="Low complexity" evidence="7">
    <location>
        <begin position="588"/>
        <end position="640"/>
    </location>
</feature>
<dbReference type="GO" id="GO:0099070">
    <property type="term" value="C:static microtubule bundle"/>
    <property type="evidence" value="ECO:0007669"/>
    <property type="project" value="UniProtKB-ARBA"/>
</dbReference>
<dbReference type="HOGENOM" id="CLU_000539_0_0_1"/>
<comment type="caution">
    <text evidence="9">The sequence shown here is derived from an EMBL/GenBank/DDBJ whole genome shotgun (WGS) entry which is preliminary data.</text>
</comment>
<feature type="repeat" description="HEAT" evidence="6">
    <location>
        <begin position="1008"/>
        <end position="1040"/>
    </location>
</feature>
<evidence type="ECO:0000256" key="2">
    <source>
        <dbReference type="ARBA" id="ARBA00022490"/>
    </source>
</evidence>
<feature type="domain" description="TOG" evidence="8">
    <location>
        <begin position="913"/>
        <end position="1148"/>
    </location>
</feature>
<dbReference type="GeneID" id="25990179"/>
<dbReference type="Pfam" id="PF21040">
    <property type="entry name" value="CEP104-like_TOG"/>
    <property type="match status" value="1"/>
</dbReference>
<keyword evidence="3" id="KW-0677">Repeat</keyword>
<dbReference type="GO" id="GO:0051010">
    <property type="term" value="F:microtubule plus-end binding"/>
    <property type="evidence" value="ECO:0007669"/>
    <property type="project" value="InterPro"/>
</dbReference>
<dbReference type="GO" id="GO:0044732">
    <property type="term" value="C:mitotic spindle pole body"/>
    <property type="evidence" value="ECO:0007669"/>
    <property type="project" value="UniProtKB-ARBA"/>
</dbReference>
<feature type="region of interest" description="Disordered" evidence="7">
    <location>
        <begin position="581"/>
        <end position="652"/>
    </location>
</feature>
<comment type="subcellular location">
    <subcellularLocation>
        <location evidence="1">Cytoplasm</location>
        <location evidence="1">Cytoskeleton</location>
    </subcellularLocation>
</comment>
<feature type="domain" description="TOG" evidence="8">
    <location>
        <begin position="2"/>
        <end position="202"/>
    </location>
</feature>
<evidence type="ECO:0000256" key="1">
    <source>
        <dbReference type="ARBA" id="ARBA00004245"/>
    </source>
</evidence>
<evidence type="ECO:0000256" key="3">
    <source>
        <dbReference type="ARBA" id="ARBA00022737"/>
    </source>
</evidence>
<reference evidence="9 10" key="1">
    <citation type="journal article" date="2012" name="Eukaryot. Cell">
        <title>Draft genome sequence of CBS 2479, the standard type strain of Trichosporon asahii.</title>
        <authorList>
            <person name="Yang R.Y."/>
            <person name="Li H.T."/>
            <person name="Zhu H."/>
            <person name="Zhou G.P."/>
            <person name="Wang M."/>
            <person name="Wang L."/>
        </authorList>
    </citation>
    <scope>NUCLEOTIDE SEQUENCE [LARGE SCALE GENOMIC DNA]</scope>
    <source>
        <strain evidence="10">ATCC 90039 / CBS 2479 / JCM 2466 / KCTC 7840 / NCYC 2677 / UAMH 7654</strain>
    </source>
</reference>
<proteinExistence type="inferred from homology"/>
<dbReference type="GO" id="GO:0046785">
    <property type="term" value="P:microtubule polymerization"/>
    <property type="evidence" value="ECO:0007669"/>
    <property type="project" value="InterPro"/>
</dbReference>
<feature type="region of interest" description="Disordered" evidence="7">
    <location>
        <begin position="1148"/>
        <end position="1263"/>
    </location>
</feature>
<feature type="region of interest" description="Disordered" evidence="7">
    <location>
        <begin position="534"/>
        <end position="559"/>
    </location>
</feature>
<evidence type="ECO:0000313" key="10">
    <source>
        <dbReference type="Proteomes" id="UP000002748"/>
    </source>
</evidence>
<feature type="compositionally biased region" description="Low complexity" evidence="7">
    <location>
        <begin position="476"/>
        <end position="497"/>
    </location>
</feature>
<evidence type="ECO:0000256" key="5">
    <source>
        <dbReference type="ARBA" id="ARBA00025722"/>
    </source>
</evidence>
<dbReference type="SMART" id="SM01349">
    <property type="entry name" value="TOG"/>
    <property type="match status" value="5"/>
</dbReference>
<feature type="repeat" description="HEAT" evidence="6">
    <location>
        <begin position="406"/>
        <end position="444"/>
    </location>
</feature>
<dbReference type="InterPro" id="IPR011989">
    <property type="entry name" value="ARM-like"/>
</dbReference>
<feature type="region of interest" description="Disordered" evidence="7">
    <location>
        <begin position="1531"/>
        <end position="1621"/>
    </location>
</feature>
<dbReference type="VEuPathDB" id="FungiDB:A1Q1_06667"/>
<dbReference type="RefSeq" id="XP_014183191.1">
    <property type="nucleotide sequence ID" value="XM_014327716.1"/>
</dbReference>
<feature type="region of interest" description="Disordered" evidence="7">
    <location>
        <begin position="194"/>
        <end position="240"/>
    </location>
</feature>
<feature type="compositionally biased region" description="Low complexity" evidence="7">
    <location>
        <begin position="537"/>
        <end position="549"/>
    </location>
</feature>
<feature type="compositionally biased region" description="Low complexity" evidence="7">
    <location>
        <begin position="1234"/>
        <end position="1251"/>
    </location>
</feature>
<evidence type="ECO:0000259" key="8">
    <source>
        <dbReference type="SMART" id="SM01349"/>
    </source>
</evidence>
<evidence type="ECO:0000313" key="9">
    <source>
        <dbReference type="EMBL" id="EJT52129.1"/>
    </source>
</evidence>
<dbReference type="GO" id="GO:1990498">
    <property type="term" value="C:mitotic spindle microtubule"/>
    <property type="evidence" value="ECO:0007669"/>
    <property type="project" value="UniProtKB-ARBA"/>
</dbReference>
<dbReference type="Pfam" id="PF02985">
    <property type="entry name" value="HEAT"/>
    <property type="match status" value="1"/>
</dbReference>
<feature type="domain" description="TOG" evidence="8">
    <location>
        <begin position="652"/>
        <end position="883"/>
    </location>
</feature>
<dbReference type="InterPro" id="IPR034085">
    <property type="entry name" value="TOG"/>
</dbReference>
<dbReference type="GO" id="GO:0030951">
    <property type="term" value="P:establishment or maintenance of microtubule cytoskeleton polarity"/>
    <property type="evidence" value="ECO:0007669"/>
    <property type="project" value="InterPro"/>
</dbReference>
<sequence>MDGEPPQEEDFSTIPLVERSTHKNWKARLSAYNDVISQSAKTASDTDPFFRPYLNDPGLLKKWCLDSNAVAQEKGIEAVLAIVTNSGETSAKLRPEIVPAIVEKALGNSRAGTKKKGTELCAISNSRSFGVQALGNVKPLLKALPKVFAHSDKNVRAEGTGLATALYTYLGPALMPALADIKPVQMTDLQKSFETLDGSGKGAGSGKPQRWTRKAQRDREEAVGGDDDGGDAGGEEEPAVIDPMSLLDPVNVLDLFPGNLMELIASSKWKERLEGFEECNKVLAQPQNGRISDSNIGAYGPLVQTIGTKIQKDANVNVVMEAAKLLEGLARGLGKSFGQFRSSVMTGCLERLKERKANVVEAIGKALDAVFLTSKNPQVKAGTLGFLHRSLKVTTEAPGKDHIKPMAEALVGLLTDSAEPVRSAAAECLGTMMKILGERAFNPYVENIPEIQMTKIKEAFATAEIKYRPGGAKKAAPAARAPAAKPVAKAPAVVKKPPAAKPPSPTKPANDDELLQDFAAPPKKAMPARFANRLGKKPTPAASEESSPAPESPKKVKPVEDQLLDEFPDPPKRAMPAKFASRFGKKPAAAASDDARSSATPSPTKAPAARAPAAKPAPKAAPAAGPSKPAPAGKPGAAKALTSSPSEPVKYRYSSDDAMAKAEELIPASYHTKLADSAWKVRLEGADEMVTWVSEGGGEEVESEIMMRFLSKIPGWGEKNFQVSGKIFQVIQLMAEKSASFGKPAASLVIGPLTDKLGDLKLKKPAGEALIAIAEKTSLAFLLAQCESRPEKAPKAQADALAWIKQQVIDFGAAGIPLRELIAFIKNALGSPNALVRSNATALLVQVKIFVGADISGFIEDLNPTLLATINKEFDKVDGQTPPEPTRQQADLKEVAGGKGKGGKGGAADALDDLIPRVELDKLVNQTTVLKDFKSDAWKTRKEAFESLNALLDVKSNQRLKPTMGEIATVLKKAMADTNLSVKMLALGIITKIATGMGQPIEKYCRVLVPAVASVCADQKATTRTAAINTLSAIADAIGSLDPMYSGIGASLESVNPALRSSVLGWVASRLADDPPGPSADLSPLAGPVVTCLEDRNGDVRKAASAMLPFVVGNVGYDACIDKTTNLKPASKATIVPMIQAAAANAPSSSSAAAPPPTPAKAAPAAVATPARSLKAPTAKVTAATPRASVPRPSGIAPPGRSLAMKALGSASSHRPPSATGERPLGIPKSRMMAPRPTSSASSRPAVASPTGRTLPFVTSSPDAKANRLKRDAARWMLEAGARSDTLEYLAHQMEPHTSADIFTLLFSKDHRAEEDFMTGLAVIAEFYDPETAGEFGLPDSELDAIQLANNDLALKYAAIRLMTNHTQVNNRSLEVISNVLDYLTRSGERLTEVEVRLFVPALVMKLGDPKFVPKLTPIFDGLDKIIPASQVVQLLVQYGLEEKGAGKTQKNESLALIEKAFKRRGSVLRKDERGFYEAIAKCIADPGTRPNALNLMALLQLQGESRNLQAVVAGMPTSAKDMLANRRNALSASKGASGIPRPGEAPASPRPGSRASSNASYGTPASSARISRELSSSTSARPQPRGIPTPAASRLPTTTPARGQPRGIPAPSGIPGSIKRPAARSLANDFNGAAAPSRAMQPLGRAAAPPPEPELSEAAMLIDAIYTEDVEEAAEALKATAAVLDEDEEIFIPEARNLINGLCFQLNNLPKDPAALLEPRSLRRMKHLMRTIHITFSKARLVKKVKLEGLETMFAGIRQQYASIEVWSEARGDDNQSANDLRDYMSMVLSSMISTPSREAVYTILFEGLVELCKDMTPNPDPKMGSEIGVILQCTYKRVRSIDADLRNERIRAGTLLAIIESLLQVIPPVQWRRRPKYGLPHGDLPLRVIKTLLQRVIVYTKEIGVGIYDLLQEQFGAEADMTTVYSYIFRIYDAAAANAAAQNAAQAPMQPPAAPAPVVAPTPVAAPAPIAEPVPSRADQFSRQESEDRVEALERNDHVERMERMAERMDRPPSLSHSRRRSGIDRPLSIASSAASRMSMGPDGMPKSPPPARDVPEAERLVRRLTDTRDNEQRLNELHAFMKLSPENEAEVRAAIASTLNPAAQTFVWRALDRRNAVDQPVQPLSPPSRSPVRELASPPLSATTSRQSLSGSISSRPSSMAPDEQMEKLKAVFARGSRVSLGGARTSSSPNMNRPLSEIDSQQVSPERSLHSSADRPKSEISG</sequence>
<dbReference type="GO" id="GO:0000022">
    <property type="term" value="P:mitotic spindle elongation"/>
    <property type="evidence" value="ECO:0007669"/>
    <property type="project" value="UniProtKB-ARBA"/>
</dbReference>
<dbReference type="OrthoDB" id="205662at2759"/>
<feature type="compositionally biased region" description="Low complexity" evidence="7">
    <location>
        <begin position="1546"/>
        <end position="1582"/>
    </location>
</feature>
<dbReference type="EMBL" id="ALBS01000034">
    <property type="protein sequence ID" value="EJT52129.1"/>
    <property type="molecule type" value="Genomic_DNA"/>
</dbReference>
<feature type="compositionally biased region" description="Low complexity" evidence="7">
    <location>
        <begin position="2148"/>
        <end position="2162"/>
    </location>
</feature>
<evidence type="ECO:0000256" key="4">
    <source>
        <dbReference type="ARBA" id="ARBA00023212"/>
    </source>
</evidence>
<gene>
    <name evidence="9" type="ORF">A1Q1_06667</name>
</gene>
<dbReference type="PROSITE" id="PS50077">
    <property type="entry name" value="HEAT_REPEAT"/>
    <property type="match status" value="2"/>
</dbReference>
<evidence type="ECO:0000256" key="7">
    <source>
        <dbReference type="SAM" id="MobiDB-lite"/>
    </source>
</evidence>
<dbReference type="FunFam" id="1.25.10.10:FF:000068">
    <property type="entry name" value="cytoskeleton-associated protein 5 isoform X1"/>
    <property type="match status" value="1"/>
</dbReference>
<feature type="compositionally biased region" description="Low complexity" evidence="7">
    <location>
        <begin position="1160"/>
        <end position="1188"/>
    </location>
</feature>
<dbReference type="GO" id="GO:0051315">
    <property type="term" value="P:attachment of mitotic spindle microtubules to kinetochore"/>
    <property type="evidence" value="ECO:0007669"/>
    <property type="project" value="UniProtKB-ARBA"/>
</dbReference>
<dbReference type="InterPro" id="IPR045110">
    <property type="entry name" value="XMAP215"/>
</dbReference>
<dbReference type="InterPro" id="IPR021133">
    <property type="entry name" value="HEAT_type_2"/>
</dbReference>
<dbReference type="InterPro" id="IPR000357">
    <property type="entry name" value="HEAT"/>
</dbReference>
<protein>
    <submittedName>
        <fullName evidence="9">Mitotic spindle assembly-related protein</fullName>
    </submittedName>
</protein>
<feature type="region of interest" description="Disordered" evidence="7">
    <location>
        <begin position="476"/>
        <end position="513"/>
    </location>
</feature>
<dbReference type="Pfam" id="PF21041">
    <property type="entry name" value="XMAP215_CLASP_TOG"/>
    <property type="match status" value="3"/>
</dbReference>
<feature type="region of interest" description="Disordered" evidence="7">
    <location>
        <begin position="2122"/>
        <end position="2226"/>
    </location>
</feature>
<feature type="region of interest" description="Disordered" evidence="7">
    <location>
        <begin position="2007"/>
        <end position="2057"/>
    </location>
</feature>
<dbReference type="GO" id="GO:0005881">
    <property type="term" value="C:cytoplasmic microtubule"/>
    <property type="evidence" value="ECO:0007669"/>
    <property type="project" value="UniProtKB-ARBA"/>
</dbReference>
<feature type="compositionally biased region" description="Basic and acidic residues" evidence="7">
    <location>
        <begin position="2211"/>
        <end position="2226"/>
    </location>
</feature>
<dbReference type="PANTHER" id="PTHR12609">
    <property type="entry name" value="MICROTUBULE ASSOCIATED PROTEIN XMAP215"/>
    <property type="match status" value="1"/>
</dbReference>
<dbReference type="GO" id="GO:0061863">
    <property type="term" value="F:microtubule plus end polymerase"/>
    <property type="evidence" value="ECO:0007669"/>
    <property type="project" value="InterPro"/>
</dbReference>
<dbReference type="Proteomes" id="UP000002748">
    <property type="component" value="Unassembled WGS sequence"/>
</dbReference>
<dbReference type="Gene3D" id="1.25.10.10">
    <property type="entry name" value="Leucine-rich Repeat Variant"/>
    <property type="match status" value="6"/>
</dbReference>
<dbReference type="GO" id="GO:1990571">
    <property type="term" value="P:meiotic centromere clustering"/>
    <property type="evidence" value="ECO:0007669"/>
    <property type="project" value="UniProtKB-ARBA"/>
</dbReference>
<accession>J6F535</accession>
<dbReference type="InterPro" id="IPR016024">
    <property type="entry name" value="ARM-type_fold"/>
</dbReference>
<comment type="similarity">
    <text evidence="5">Belongs to the TOG/XMAP215 family.</text>
</comment>
<dbReference type="KEGG" id="tasa:A1Q1_06667"/>
<organism evidence="9 10">
    <name type="scientific">Trichosporon asahii var. asahii (strain ATCC 90039 / CBS 2479 / JCM 2466 / KCTC 7840 / NBRC 103889/ NCYC 2677 / UAMH 7654)</name>
    <name type="common">Yeast</name>
    <dbReference type="NCBI Taxonomy" id="1186058"/>
    <lineage>
        <taxon>Eukaryota</taxon>
        <taxon>Fungi</taxon>
        <taxon>Dikarya</taxon>
        <taxon>Basidiomycota</taxon>
        <taxon>Agaricomycotina</taxon>
        <taxon>Tremellomycetes</taxon>
        <taxon>Trichosporonales</taxon>
        <taxon>Trichosporonaceae</taxon>
        <taxon>Trichosporon</taxon>
    </lineage>
</organism>
<dbReference type="InterPro" id="IPR048491">
    <property type="entry name" value="XMAP215_CLASP_TOG"/>
</dbReference>
<dbReference type="FunFam" id="1.25.10.10:FF:000019">
    <property type="entry name" value="Cytoskeleton-associated protein 5"/>
    <property type="match status" value="1"/>
</dbReference>